<dbReference type="InterPro" id="IPR001245">
    <property type="entry name" value="Ser-Thr/Tyr_kinase_cat_dom"/>
</dbReference>
<evidence type="ECO:0000256" key="2">
    <source>
        <dbReference type="ARBA" id="ARBA00022840"/>
    </source>
</evidence>
<proteinExistence type="predicted"/>
<evidence type="ECO:0000313" key="5">
    <source>
        <dbReference type="Proteomes" id="UP001054889"/>
    </source>
</evidence>
<dbReference type="SUPFAM" id="SSF56112">
    <property type="entry name" value="Protein kinase-like (PK-like)"/>
    <property type="match status" value="1"/>
</dbReference>
<dbReference type="InterPro" id="IPR000719">
    <property type="entry name" value="Prot_kinase_dom"/>
</dbReference>
<dbReference type="PROSITE" id="PS50011">
    <property type="entry name" value="PROTEIN_KINASE_DOM"/>
    <property type="match status" value="1"/>
</dbReference>
<feature type="domain" description="Protein kinase" evidence="3">
    <location>
        <begin position="100"/>
        <end position="351"/>
    </location>
</feature>
<gene>
    <name evidence="4" type="primary">gb24214</name>
    <name evidence="4" type="ORF">PR202_gb24214</name>
</gene>
<dbReference type="Proteomes" id="UP001054889">
    <property type="component" value="Unassembled WGS sequence"/>
</dbReference>
<dbReference type="AlphaFoldDB" id="A0AAV5FKW1"/>
<dbReference type="InterPro" id="IPR011009">
    <property type="entry name" value="Kinase-like_dom_sf"/>
</dbReference>
<reference evidence="4" key="2">
    <citation type="submission" date="2021-12" db="EMBL/GenBank/DDBJ databases">
        <title>Resequencing data analysis of finger millet.</title>
        <authorList>
            <person name="Hatakeyama M."/>
            <person name="Aluri S."/>
            <person name="Balachadran M.T."/>
            <person name="Sivarajan S.R."/>
            <person name="Poveda L."/>
            <person name="Shimizu-Inatsugi R."/>
            <person name="Schlapbach R."/>
            <person name="Sreeman S.M."/>
            <person name="Shimizu K.K."/>
        </authorList>
    </citation>
    <scope>NUCLEOTIDE SEQUENCE</scope>
</reference>
<dbReference type="GO" id="GO:0005524">
    <property type="term" value="F:ATP binding"/>
    <property type="evidence" value="ECO:0007669"/>
    <property type="project" value="UniProtKB-KW"/>
</dbReference>
<dbReference type="PANTHER" id="PTHR27007">
    <property type="match status" value="1"/>
</dbReference>
<keyword evidence="1" id="KW-0547">Nucleotide-binding</keyword>
<evidence type="ECO:0000313" key="4">
    <source>
        <dbReference type="EMBL" id="GJN35437.1"/>
    </source>
</evidence>
<comment type="caution">
    <text evidence="4">The sequence shown here is derived from an EMBL/GenBank/DDBJ whole genome shotgun (WGS) entry which is preliminary data.</text>
</comment>
<dbReference type="InterPro" id="IPR050528">
    <property type="entry name" value="L-type_Lectin-RKs"/>
</dbReference>
<dbReference type="Pfam" id="PF07714">
    <property type="entry name" value="PK_Tyr_Ser-Thr"/>
    <property type="match status" value="1"/>
</dbReference>
<dbReference type="GO" id="GO:0051707">
    <property type="term" value="P:response to other organism"/>
    <property type="evidence" value="ECO:0007669"/>
    <property type="project" value="UniProtKB-ARBA"/>
</dbReference>
<evidence type="ECO:0000256" key="1">
    <source>
        <dbReference type="ARBA" id="ARBA00022741"/>
    </source>
</evidence>
<organism evidence="4 5">
    <name type="scientific">Eleusine coracana subsp. coracana</name>
    <dbReference type="NCBI Taxonomy" id="191504"/>
    <lineage>
        <taxon>Eukaryota</taxon>
        <taxon>Viridiplantae</taxon>
        <taxon>Streptophyta</taxon>
        <taxon>Embryophyta</taxon>
        <taxon>Tracheophyta</taxon>
        <taxon>Spermatophyta</taxon>
        <taxon>Magnoliopsida</taxon>
        <taxon>Liliopsida</taxon>
        <taxon>Poales</taxon>
        <taxon>Poaceae</taxon>
        <taxon>PACMAD clade</taxon>
        <taxon>Chloridoideae</taxon>
        <taxon>Cynodonteae</taxon>
        <taxon>Eleusininae</taxon>
        <taxon>Eleusine</taxon>
    </lineage>
</organism>
<protein>
    <recommendedName>
        <fullName evidence="3">Protein kinase domain-containing protein</fullName>
    </recommendedName>
</protein>
<keyword evidence="5" id="KW-1185">Reference proteome</keyword>
<keyword evidence="2" id="KW-0067">ATP-binding</keyword>
<accession>A0AAV5FKW1</accession>
<name>A0AAV5FKW1_ELECO</name>
<sequence>MEILTGQKGYPEIDKVLQSWTARFGTSQGDIRLEPVRICTEIAIECTDFNPAKRPVTQHLLERLAEVECTYGFMKSDLFISPSKSTGSDEVKLQEGGNAFDCDEPEMEGNLEKGTGPKWFSYDELAIATDNFSQEHKLGQGELVATSKQRRKEFAAEVRIISRLRHPNLVQLIGWCHNVTDDVLLLVYELMPNGSINLHLHLYSDDDAMPMPWPRRHEVVLGLGSALLYLHQQDCEQSVVHRNIKPTNVMLDAAFNAKLGDFGLATLLDHARSPPTMYLDGTMRYTYMDPKYMVTGIANAEADVYSFNLVPSSSIEIACGRRPQGDTGLGLDVRDRPRAMGVGALRQRSHS</sequence>
<reference evidence="4" key="1">
    <citation type="journal article" date="2018" name="DNA Res.">
        <title>Multiple hybrid de novo genome assembly of finger millet, an orphan allotetraploid crop.</title>
        <authorList>
            <person name="Hatakeyama M."/>
            <person name="Aluri S."/>
            <person name="Balachadran M.T."/>
            <person name="Sivarajan S.R."/>
            <person name="Patrignani A."/>
            <person name="Gruter S."/>
            <person name="Poveda L."/>
            <person name="Shimizu-Inatsugi R."/>
            <person name="Baeten J."/>
            <person name="Francoijs K.J."/>
            <person name="Nataraja K.N."/>
            <person name="Reddy Y.A.N."/>
            <person name="Phadnis S."/>
            <person name="Ravikumar R.L."/>
            <person name="Schlapbach R."/>
            <person name="Sreeman S.M."/>
            <person name="Shimizu K.K."/>
        </authorList>
    </citation>
    <scope>NUCLEOTIDE SEQUENCE</scope>
</reference>
<dbReference type="EMBL" id="BQKI01000088">
    <property type="protein sequence ID" value="GJN35437.1"/>
    <property type="molecule type" value="Genomic_DNA"/>
</dbReference>
<dbReference type="Gene3D" id="1.10.510.10">
    <property type="entry name" value="Transferase(Phosphotransferase) domain 1"/>
    <property type="match status" value="1"/>
</dbReference>
<evidence type="ECO:0000259" key="3">
    <source>
        <dbReference type="PROSITE" id="PS50011"/>
    </source>
</evidence>
<dbReference type="GO" id="GO:0004672">
    <property type="term" value="F:protein kinase activity"/>
    <property type="evidence" value="ECO:0007669"/>
    <property type="project" value="InterPro"/>
</dbReference>